<dbReference type="EMBL" id="NPCC01000023">
    <property type="protein sequence ID" value="PAE88027.1"/>
    <property type="molecule type" value="Genomic_DNA"/>
</dbReference>
<dbReference type="Proteomes" id="UP000216207">
    <property type="component" value="Unassembled WGS sequence"/>
</dbReference>
<dbReference type="SUPFAM" id="SSF51126">
    <property type="entry name" value="Pectin lyase-like"/>
    <property type="match status" value="1"/>
</dbReference>
<comment type="caution">
    <text evidence="2">The sequence shown here is derived from an EMBL/GenBank/DDBJ whole genome shotgun (WGS) entry which is preliminary data.</text>
</comment>
<dbReference type="SMART" id="SM00710">
    <property type="entry name" value="PbH1"/>
    <property type="match status" value="8"/>
</dbReference>
<dbReference type="InterPro" id="IPR006626">
    <property type="entry name" value="PbH1"/>
</dbReference>
<dbReference type="Gene3D" id="4.10.80.40">
    <property type="entry name" value="succinate dehydrogenase protein domain"/>
    <property type="match status" value="1"/>
</dbReference>
<dbReference type="Gene3D" id="2.160.20.10">
    <property type="entry name" value="Single-stranded right-handed beta-helix, Pectin lyase-like"/>
    <property type="match status" value="1"/>
</dbReference>
<dbReference type="InterPro" id="IPR021865">
    <property type="entry name" value="Peptidase_G2"/>
</dbReference>
<dbReference type="Gene3D" id="2.160.10.20">
    <property type="entry name" value="Insect antifreeze protein"/>
    <property type="match status" value="1"/>
</dbReference>
<dbReference type="InterPro" id="IPR012334">
    <property type="entry name" value="Pectin_lyas_fold"/>
</dbReference>
<organism evidence="2 3">
    <name type="scientific">Shouchella clausii</name>
    <name type="common">Alkalihalobacillus clausii</name>
    <dbReference type="NCBI Taxonomy" id="79880"/>
    <lineage>
        <taxon>Bacteria</taxon>
        <taxon>Bacillati</taxon>
        <taxon>Bacillota</taxon>
        <taxon>Bacilli</taxon>
        <taxon>Bacillales</taxon>
        <taxon>Bacillaceae</taxon>
        <taxon>Shouchella</taxon>
    </lineage>
</organism>
<sequence length="794" mass="84984">MKNDEWETCEAKEEDKAFEHLTKTLQQIEDARIVYIDDFIPEGEEESDQTKYFEEALGDGNVKLILGPKRYYATVKLPSRTVLEGQGMELTTIQTPNHAPSYEWTVSVKDKDNGAEYIAVRHLSLDGNRRRGVEPAGGSRSSCLTFHGVKYGWVKDVFAYNSTLHGFDVTSTGLDYHYGGDGTVDSGPSQYVWIDGCKATDWIDDGFTTHHSEYITISNCYAYEPNSRGNANGIEIDDGSRHVLLSNNYSMGCYGGIEIKAHANSSAANNVHILGHISREDTRSYNFRHIGHHTGDDPDSKTAYHITATNLVSLHPNKKRGFQNNTDPRALVISAYTNVSITNFTAIGDLSYDFGNTPVIAIQYKAKNVSLNGINVSRFHNASDAIIVFGGGNRGDHISLSNIHIYDAGKNNGIYVGSGHSNVSISNVNAINSKGEGENAVEAATNSVNISGVSVTGYKYAVRSGGVAYKEPITVIKGGARIASSTGAPSTEQSIILASTSSPTASASKTMVAASSNSHAVGEGAIVLGSAGNSRAQGPRSGILSSSGAVAGQSGGAFSSMVLASNLVANPNGYSVVGGYGASGNPSSANIKWELNSRTGTVRAAGTLSSAQTFTDYAEYFESIDGNPIATGLLVTLDGDKIRVAEEGDDILGAISETAGVVLGESALYWQGRYLTNEFGGMVYEPQTIRTYDVDEDGNTLPTYTEEVVELPLENPQYDPSLPYTPRSKRQEWNIVGLTGQIHVRVSDSVQPGDYVKANGGIGVPGENGPIKVMRLTKAYDEDKGYGVALCFIK</sequence>
<dbReference type="Gene3D" id="2.40.300.10">
    <property type="entry name" value="Head decoration protein D"/>
    <property type="match status" value="1"/>
</dbReference>
<feature type="domain" description="Peptidase G2 IMC autoproteolytic cleavage" evidence="1">
    <location>
        <begin position="560"/>
        <end position="794"/>
    </location>
</feature>
<gene>
    <name evidence="2" type="ORF">CHH72_14325</name>
</gene>
<reference evidence="2 3" key="1">
    <citation type="submission" date="2017-07" db="EMBL/GenBank/DDBJ databases">
        <title>Isolation and whole genome analysis of endospore-forming bacteria from heroin.</title>
        <authorList>
            <person name="Kalinowski J."/>
            <person name="Ahrens B."/>
            <person name="Al-Dilaimi A."/>
            <person name="Winkler A."/>
            <person name="Wibberg D."/>
            <person name="Schleenbecker U."/>
            <person name="Ruckert C."/>
            <person name="Wolfel R."/>
            <person name="Grass G."/>
        </authorList>
    </citation>
    <scope>NUCLEOTIDE SEQUENCE [LARGE SCALE GENOMIC DNA]</scope>
    <source>
        <strain evidence="2 3">7539</strain>
    </source>
</reference>
<evidence type="ECO:0000313" key="2">
    <source>
        <dbReference type="EMBL" id="PAE88027.1"/>
    </source>
</evidence>
<dbReference type="Pfam" id="PF11962">
    <property type="entry name" value="Peptidase_G2"/>
    <property type="match status" value="1"/>
</dbReference>
<accession>A0A268NWV9</accession>
<dbReference type="AlphaFoldDB" id="A0A268NWV9"/>
<dbReference type="InterPro" id="IPR011050">
    <property type="entry name" value="Pectin_lyase_fold/virulence"/>
</dbReference>
<evidence type="ECO:0000259" key="1">
    <source>
        <dbReference type="Pfam" id="PF11962"/>
    </source>
</evidence>
<proteinExistence type="predicted"/>
<dbReference type="RefSeq" id="WP_051881208.1">
    <property type="nucleotide sequence ID" value="NZ_BOQQ01000011.1"/>
</dbReference>
<name>A0A268NWV9_SHOCL</name>
<evidence type="ECO:0000313" key="3">
    <source>
        <dbReference type="Proteomes" id="UP000216207"/>
    </source>
</evidence>
<protein>
    <recommendedName>
        <fullName evidence="1">Peptidase G2 IMC autoproteolytic cleavage domain-containing protein</fullName>
    </recommendedName>
</protein>